<dbReference type="InterPro" id="IPR025388">
    <property type="entry name" value="Alginate_export_dom"/>
</dbReference>
<dbReference type="RefSeq" id="WP_105358881.1">
    <property type="nucleotide sequence ID" value="NZ_PUIA01000081.1"/>
</dbReference>
<proteinExistence type="predicted"/>
<dbReference type="AlphaFoldDB" id="A0A2S8EZY1"/>
<sequence>MTHSRTSWLAALAVCLGGATPFVLNAQDLVPPQSALLENAPVTRVLDEAISPSDMLIPALPISTTSNVEYAESTMMEAADASGCDPKKVAELKKKAASAYKTLYYDNNFSYLCDPCYDGCLLGEDLKRMCVGDCGVLDIGGEYRARYHHEQNMKPFLNGVDDNFLLQRLRLFANYEVNENIRIYGEMLHAVSEFETAPPRPIDENYWEMQNLFIDAKLMETCDGAWYGRVGRQELLYGSQRLVSPLDWANIRRTFDGLKAFYRSDALDIDAFATRPVRKSLNDWDSSNLDQSFYGVWSTYKKSELGTIDLYWLGYENNGGGAAGPFRYQTFGSRVNGEKHSILYDLEGAYQFGEFQNNDHNAGFFTLGFGHQFKEMCWKPKVMVYYDWASGDAIPRDGFNQLFPLAHAYLGWMDLFARNNIEDINVQLTAKPCDPWTLIVWYHIFNRQNSDDVPYTVTNNPYPGTTPAGSRYLGQEIDFMAKCQLTPRSDIIFGYSHFFTGTYFQDQNAINPNVFDGDADFFYTQFSVQF</sequence>
<organism evidence="3 4">
    <name type="scientific">Blastopirellula marina</name>
    <dbReference type="NCBI Taxonomy" id="124"/>
    <lineage>
        <taxon>Bacteria</taxon>
        <taxon>Pseudomonadati</taxon>
        <taxon>Planctomycetota</taxon>
        <taxon>Planctomycetia</taxon>
        <taxon>Pirellulales</taxon>
        <taxon>Pirellulaceae</taxon>
        <taxon>Blastopirellula</taxon>
    </lineage>
</organism>
<dbReference type="Gene3D" id="2.40.160.100">
    <property type="match status" value="1"/>
</dbReference>
<comment type="caution">
    <text evidence="3">The sequence shown here is derived from an EMBL/GenBank/DDBJ whole genome shotgun (WGS) entry which is preliminary data.</text>
</comment>
<reference evidence="3 4" key="1">
    <citation type="submission" date="2018-02" db="EMBL/GenBank/DDBJ databases">
        <title>Comparative genomes isolates from brazilian mangrove.</title>
        <authorList>
            <person name="Araujo J.E."/>
            <person name="Taketani R.G."/>
            <person name="Silva M.C.P."/>
            <person name="Loureco M.V."/>
            <person name="Andreote F.D."/>
        </authorList>
    </citation>
    <scope>NUCLEOTIDE SEQUENCE [LARGE SCALE GENOMIC DNA]</scope>
    <source>
        <strain evidence="3 4">HEX-2 MGV</strain>
    </source>
</reference>
<evidence type="ECO:0000259" key="2">
    <source>
        <dbReference type="Pfam" id="PF13372"/>
    </source>
</evidence>
<keyword evidence="1" id="KW-0732">Signal</keyword>
<dbReference type="InterPro" id="IPR053728">
    <property type="entry name" value="Alginate_Permeability_Chnl"/>
</dbReference>
<protein>
    <recommendedName>
        <fullName evidence="2">Alginate export domain-containing protein</fullName>
    </recommendedName>
</protein>
<dbReference type="Pfam" id="PF13372">
    <property type="entry name" value="Alginate_exp"/>
    <property type="match status" value="1"/>
</dbReference>
<feature type="domain" description="Alginate export" evidence="2">
    <location>
        <begin position="137"/>
        <end position="508"/>
    </location>
</feature>
<gene>
    <name evidence="3" type="ORF">C5Y96_24335</name>
</gene>
<evidence type="ECO:0000313" key="4">
    <source>
        <dbReference type="Proteomes" id="UP000240009"/>
    </source>
</evidence>
<dbReference type="Proteomes" id="UP000240009">
    <property type="component" value="Unassembled WGS sequence"/>
</dbReference>
<feature type="chain" id="PRO_5015640876" description="Alginate export domain-containing protein" evidence="1">
    <location>
        <begin position="27"/>
        <end position="530"/>
    </location>
</feature>
<dbReference type="EMBL" id="PUIA01000081">
    <property type="protein sequence ID" value="PQO25473.1"/>
    <property type="molecule type" value="Genomic_DNA"/>
</dbReference>
<dbReference type="OrthoDB" id="311329at2"/>
<accession>A0A2S8EZY1</accession>
<evidence type="ECO:0000256" key="1">
    <source>
        <dbReference type="SAM" id="SignalP"/>
    </source>
</evidence>
<name>A0A2S8EZY1_9BACT</name>
<feature type="signal peptide" evidence="1">
    <location>
        <begin position="1"/>
        <end position="26"/>
    </location>
</feature>
<evidence type="ECO:0000313" key="3">
    <source>
        <dbReference type="EMBL" id="PQO25473.1"/>
    </source>
</evidence>